<comment type="caution">
    <text evidence="4">The sequence shown here is derived from an EMBL/GenBank/DDBJ whole genome shotgun (WGS) entry which is preliminary data.</text>
</comment>
<keyword evidence="2" id="KW-0472">Membrane</keyword>
<feature type="transmembrane region" description="Helical" evidence="2">
    <location>
        <begin position="685"/>
        <end position="706"/>
    </location>
</feature>
<keyword evidence="3" id="KW-0732">Signal</keyword>
<dbReference type="PANTHER" id="PTHR34677">
    <property type="match status" value="1"/>
</dbReference>
<keyword evidence="2" id="KW-1133">Transmembrane helix</keyword>
<proteinExistence type="predicted"/>
<keyword evidence="5" id="KW-1185">Reference proteome</keyword>
<protein>
    <recommendedName>
        <fullName evidence="6">Bacterial Ig-like domain-containing protein</fullName>
    </recommendedName>
</protein>
<dbReference type="Proteomes" id="UP000604825">
    <property type="component" value="Unassembled WGS sequence"/>
</dbReference>
<evidence type="ECO:0000313" key="4">
    <source>
        <dbReference type="EMBL" id="CAD6332593.1"/>
    </source>
</evidence>
<feature type="chain" id="PRO_5032719420" description="Bacterial Ig-like domain-containing protein" evidence="3">
    <location>
        <begin position="32"/>
        <end position="1164"/>
    </location>
</feature>
<evidence type="ECO:0000256" key="2">
    <source>
        <dbReference type="SAM" id="Phobius"/>
    </source>
</evidence>
<keyword evidence="2" id="KW-0812">Transmembrane</keyword>
<name>A0A811RUG2_9POAL</name>
<feature type="transmembrane region" description="Helical" evidence="2">
    <location>
        <begin position="467"/>
        <end position="494"/>
    </location>
</feature>
<feature type="region of interest" description="Disordered" evidence="1">
    <location>
        <begin position="1115"/>
        <end position="1147"/>
    </location>
</feature>
<reference evidence="4" key="1">
    <citation type="submission" date="2020-10" db="EMBL/GenBank/DDBJ databases">
        <authorList>
            <person name="Han B."/>
            <person name="Lu T."/>
            <person name="Zhao Q."/>
            <person name="Huang X."/>
            <person name="Zhao Y."/>
        </authorList>
    </citation>
    <scope>NUCLEOTIDE SEQUENCE</scope>
</reference>
<evidence type="ECO:0000256" key="1">
    <source>
        <dbReference type="SAM" id="MobiDB-lite"/>
    </source>
</evidence>
<accession>A0A811RUG2</accession>
<organism evidence="4 5">
    <name type="scientific">Miscanthus lutarioriparius</name>
    <dbReference type="NCBI Taxonomy" id="422564"/>
    <lineage>
        <taxon>Eukaryota</taxon>
        <taxon>Viridiplantae</taxon>
        <taxon>Streptophyta</taxon>
        <taxon>Embryophyta</taxon>
        <taxon>Tracheophyta</taxon>
        <taxon>Spermatophyta</taxon>
        <taxon>Magnoliopsida</taxon>
        <taxon>Liliopsida</taxon>
        <taxon>Poales</taxon>
        <taxon>Poaceae</taxon>
        <taxon>PACMAD clade</taxon>
        <taxon>Panicoideae</taxon>
        <taxon>Andropogonodae</taxon>
        <taxon>Andropogoneae</taxon>
        <taxon>Saccharinae</taxon>
        <taxon>Miscanthus</taxon>
    </lineage>
</organism>
<evidence type="ECO:0000313" key="5">
    <source>
        <dbReference type="Proteomes" id="UP000604825"/>
    </source>
</evidence>
<dbReference type="OrthoDB" id="617191at2759"/>
<feature type="transmembrane region" description="Helical" evidence="2">
    <location>
        <begin position="754"/>
        <end position="781"/>
    </location>
</feature>
<sequence>MLWKSWGAAPPPPLLRIALLLLAAAAPLCSGAGDVVLSFSATPRRVSRSTSAAFAFRVLRATGGPCADCLVTCQLDGEPASPCGGSGGSNGTTAAASYAGLKDGNHTFTACARTTSPSNSSSSPTCATYAWDVDTVPPTASVSAGPAFTSAASTVSALVSFSEPCPGRGGFVCNATYCNLIVYGSGSVDPSTLQVLSPGLRYSVAVAISPDAQYGRLILVMGRGFCTDAAGHPFTRTPNSTFTLHFDRRSDSMNITATVPEKMLQIQGVTRLVKATNDDNNLRMYLSFAQPVLNSSEQILSALTATDAVLTPTNRSTLGNRRFGYVVNKMSDTVIVTVACDTSSIISRQGTPVVSAEPFTFLYDTQRPWVKLGTSTWRTSSRDISVLIKFAKPVFNLSSSAVQVSGGNVLRFHEASKSIYTLQIQAVDKLVSVQVAENAAQDVAGNPNLASDRLQVRHYSVPASSSWIAAITTVIFLTTAAVATLLTVSTSSLVASGAISRPSAYMISEPSRNVLRMACHIQIFALSRWLSVNLPIEYYEFAKGIEWSIPYMRLPWEGPAADPFLGYSTMPAIAYSELLGRSAVGTANISYPRAQGQPMMPTQIIPSDPVFPTEIPEDRKPTPPMQTPRDATPVMPVQTPLPLDGMPLTAMEYRSFFENPDMKPEAQIIMKLQDLDGWKYFSRNMFWLGVIGGGLILLHLLTLLYFKLRYRDGEQRQHCYGALVLPRLEIMVVVLAMPCVAQAAAALIRGGTTYGLVVGIVLTAVLTSFLVGLLLFLSLGITMGRLLQYKEVHQEAQEYDHWYQELVRRTLGPGKRGQWTWKDPRRAACLLKLGPLFEDLRGPPKHMLTQIATRGGGGGKRRLAGGGPERMIASEDENDDSEAPFIQKLFGVLRIYFTLLESVKRVAVGIVAGAHASSGRSSRAHAVAVLSVASFQLFFMLLKKPFIKKRVQLVEILSVASEVAVFAACLALIDRTAASGGGWLPDGEARGVGLAMLGAFVLGFAAQVCNEWNALYRQVRLLSADRSSFLDGAKTACLGLLLLVLPSSVLGKRVAVKNQQDPPPPDGGGAAESVSASTAADGGRGGIGSEGSRGSRGSNNERWWLRQLREMAKASFSKEGNAVPAGGGGEEASTSGSKARSGEWKSKSKSLYNDLEAIFSNTSR</sequence>
<evidence type="ECO:0008006" key="6">
    <source>
        <dbReference type="Google" id="ProtNLM"/>
    </source>
</evidence>
<feature type="compositionally biased region" description="Gly residues" evidence="1">
    <location>
        <begin position="1082"/>
        <end position="1091"/>
    </location>
</feature>
<feature type="region of interest" description="Disordered" evidence="1">
    <location>
        <begin position="1057"/>
        <end position="1101"/>
    </location>
</feature>
<dbReference type="EMBL" id="CAJGYO010000017">
    <property type="protein sequence ID" value="CAD6332593.1"/>
    <property type="molecule type" value="Genomic_DNA"/>
</dbReference>
<feature type="signal peptide" evidence="3">
    <location>
        <begin position="1"/>
        <end position="31"/>
    </location>
</feature>
<gene>
    <name evidence="4" type="ORF">NCGR_LOCUS56691</name>
</gene>
<feature type="compositionally biased region" description="Low complexity" evidence="1">
    <location>
        <begin position="1092"/>
        <end position="1101"/>
    </location>
</feature>
<dbReference type="PANTHER" id="PTHR34677:SF1">
    <property type="entry name" value="TRANSMEMBRANE PROTEIN"/>
    <property type="match status" value="1"/>
</dbReference>
<feature type="transmembrane region" description="Helical" evidence="2">
    <location>
        <begin position="727"/>
        <end position="748"/>
    </location>
</feature>
<evidence type="ECO:0000256" key="3">
    <source>
        <dbReference type="SAM" id="SignalP"/>
    </source>
</evidence>
<dbReference type="AlphaFoldDB" id="A0A811RUG2"/>